<proteinExistence type="predicted"/>
<dbReference type="EMBL" id="CP089983">
    <property type="protein sequence ID" value="WXB07055.1"/>
    <property type="molecule type" value="Genomic_DNA"/>
</dbReference>
<dbReference type="NCBIfam" id="TIGR00778">
    <property type="entry name" value="ahpD_dom"/>
    <property type="match status" value="1"/>
</dbReference>
<sequence length="189" mass="20581">MPIQTGFVVHTAETAPEGSRPFLVGAKEQFGFVPAPMAKMASSPTVLESFLSNLPIFEKSSLSPIEREVVVMAVSVYNGCHYCVPMHTAILKRMDAPEDLINALRDGTRIGNPKLQALAEFTRRVLETRGHTGETALGAFFDAGFNQQSALDVVLGVSVFTLTTYAIRMTDAKLDPAFEAFKWTPVSGR</sequence>
<dbReference type="Proteomes" id="UP001374803">
    <property type="component" value="Chromosome"/>
</dbReference>
<evidence type="ECO:0000313" key="2">
    <source>
        <dbReference type="EMBL" id="WXB07055.1"/>
    </source>
</evidence>
<dbReference type="PANTHER" id="PTHR35446">
    <property type="entry name" value="SI:CH211-175M2.5"/>
    <property type="match status" value="1"/>
</dbReference>
<dbReference type="PANTHER" id="PTHR35446:SF3">
    <property type="entry name" value="CMD DOMAIN-CONTAINING PROTEIN"/>
    <property type="match status" value="1"/>
</dbReference>
<keyword evidence="3" id="KW-1185">Reference proteome</keyword>
<protein>
    <submittedName>
        <fullName evidence="2">Carboxymuconolactone decarboxylase family protein</fullName>
    </submittedName>
</protein>
<organism evidence="2 3">
    <name type="scientific">Pendulispora rubella</name>
    <dbReference type="NCBI Taxonomy" id="2741070"/>
    <lineage>
        <taxon>Bacteria</taxon>
        <taxon>Pseudomonadati</taxon>
        <taxon>Myxococcota</taxon>
        <taxon>Myxococcia</taxon>
        <taxon>Myxococcales</taxon>
        <taxon>Sorangiineae</taxon>
        <taxon>Pendulisporaceae</taxon>
        <taxon>Pendulispora</taxon>
    </lineage>
</organism>
<dbReference type="Gene3D" id="1.20.1290.10">
    <property type="entry name" value="AhpD-like"/>
    <property type="match status" value="1"/>
</dbReference>
<reference evidence="2" key="1">
    <citation type="submission" date="2021-12" db="EMBL/GenBank/DDBJ databases">
        <title>Discovery of the Pendulisporaceae a myxobacterial family with distinct sporulation behavior and unique specialized metabolism.</title>
        <authorList>
            <person name="Garcia R."/>
            <person name="Popoff A."/>
            <person name="Bader C.D."/>
            <person name="Loehr J."/>
            <person name="Walesch S."/>
            <person name="Walt C."/>
            <person name="Boldt J."/>
            <person name="Bunk B."/>
            <person name="Haeckl F.J.F.P.J."/>
            <person name="Gunesch A.P."/>
            <person name="Birkelbach J."/>
            <person name="Nuebel U."/>
            <person name="Pietschmann T."/>
            <person name="Bach T."/>
            <person name="Mueller R."/>
        </authorList>
    </citation>
    <scope>NUCLEOTIDE SEQUENCE</scope>
    <source>
        <strain evidence="2">MSr11367</strain>
    </source>
</reference>
<evidence type="ECO:0000259" key="1">
    <source>
        <dbReference type="Pfam" id="PF02627"/>
    </source>
</evidence>
<dbReference type="SUPFAM" id="SSF69118">
    <property type="entry name" value="AhpD-like"/>
    <property type="match status" value="1"/>
</dbReference>
<dbReference type="InterPro" id="IPR029032">
    <property type="entry name" value="AhpD-like"/>
</dbReference>
<name>A0ABZ2L8G4_9BACT</name>
<dbReference type="InterPro" id="IPR004675">
    <property type="entry name" value="AhpD_core"/>
</dbReference>
<feature type="domain" description="Carboxymuconolactone decarboxylase-like" evidence="1">
    <location>
        <begin position="57"/>
        <end position="105"/>
    </location>
</feature>
<dbReference type="Pfam" id="PF02627">
    <property type="entry name" value="CMD"/>
    <property type="match status" value="1"/>
</dbReference>
<accession>A0ABZ2L8G4</accession>
<gene>
    <name evidence="2" type="ORF">LVJ94_07385</name>
</gene>
<dbReference type="RefSeq" id="WP_394836715.1">
    <property type="nucleotide sequence ID" value="NZ_CP089929.1"/>
</dbReference>
<evidence type="ECO:0000313" key="3">
    <source>
        <dbReference type="Proteomes" id="UP001374803"/>
    </source>
</evidence>
<dbReference type="InterPro" id="IPR003779">
    <property type="entry name" value="CMD-like"/>
</dbReference>